<organism evidence="2 3">
    <name type="scientific">Niabella ginsenosidivorans</name>
    <dbReference type="NCBI Taxonomy" id="1176587"/>
    <lineage>
        <taxon>Bacteria</taxon>
        <taxon>Pseudomonadati</taxon>
        <taxon>Bacteroidota</taxon>
        <taxon>Chitinophagia</taxon>
        <taxon>Chitinophagales</taxon>
        <taxon>Chitinophagaceae</taxon>
        <taxon>Niabella</taxon>
    </lineage>
</organism>
<feature type="transmembrane region" description="Helical" evidence="1">
    <location>
        <begin position="23"/>
        <end position="41"/>
    </location>
</feature>
<name>A0A1A9I2Z6_9BACT</name>
<keyword evidence="1" id="KW-0812">Transmembrane</keyword>
<dbReference type="Proteomes" id="UP000077667">
    <property type="component" value="Chromosome"/>
</dbReference>
<keyword evidence="1" id="KW-1133">Transmembrane helix</keyword>
<evidence type="ECO:0000313" key="3">
    <source>
        <dbReference type="Proteomes" id="UP000077667"/>
    </source>
</evidence>
<keyword evidence="3" id="KW-1185">Reference proteome</keyword>
<gene>
    <name evidence="2" type="ORF">A8C56_12555</name>
</gene>
<dbReference type="KEGG" id="nia:A8C56_12555"/>
<accession>A0A1A9I2Z6</accession>
<dbReference type="STRING" id="1176587.A8C56_12555"/>
<keyword evidence="1" id="KW-0472">Membrane</keyword>
<evidence type="ECO:0000256" key="1">
    <source>
        <dbReference type="SAM" id="Phobius"/>
    </source>
</evidence>
<sequence length="282" mass="31996">MLLFSAQPVNHLFTINKSRKMKIFFQSIIIACTALIIFSTGCKKSENAKSAPTVSETEPANLQNPYDSFGYWHNVILDSIEQQRKTGNCAGFSASCNYIRKFYRMKNWPELAQDHFNKIPQEVMDAATDVNGFIDRYRWSDSVKTRLAHLVKIIEDVSMDSCTYPEFKNTVRCFEENVLQSGLPDADQEVILKATSIARYSGYRWIQDPELKGEYDPNALFRQFQTAGLASVTAKEVRPLSLFTRVGKWIATTMIDITCAIGELSVATGSEASDFFRELMKL</sequence>
<dbReference type="AlphaFoldDB" id="A0A1A9I2Z6"/>
<evidence type="ECO:0000313" key="2">
    <source>
        <dbReference type="EMBL" id="ANH81705.1"/>
    </source>
</evidence>
<protein>
    <submittedName>
        <fullName evidence="2">Uncharacterized protein</fullName>
    </submittedName>
</protein>
<proteinExistence type="predicted"/>
<dbReference type="EMBL" id="CP015772">
    <property type="protein sequence ID" value="ANH81705.1"/>
    <property type="molecule type" value="Genomic_DNA"/>
</dbReference>
<reference evidence="2 3" key="1">
    <citation type="submission" date="2016-05" db="EMBL/GenBank/DDBJ databases">
        <title>Niabella ginsenosidivorans BS26 whole genome sequencing.</title>
        <authorList>
            <person name="Im W.T."/>
            <person name="Siddiqi M.Z."/>
        </authorList>
    </citation>
    <scope>NUCLEOTIDE SEQUENCE [LARGE SCALE GENOMIC DNA]</scope>
    <source>
        <strain evidence="2 3">BS26</strain>
    </source>
</reference>